<proteinExistence type="inferred from homology"/>
<dbReference type="InterPro" id="IPR036406">
    <property type="entry name" value="Coprogen_oxidase_aer_sf"/>
</dbReference>
<evidence type="ECO:0000313" key="10">
    <source>
        <dbReference type="Proteomes" id="UP000319731"/>
    </source>
</evidence>
<protein>
    <recommendedName>
        <fullName evidence="4">coproporphyrinogen oxidase</fullName>
        <ecNumber evidence="4">1.3.3.3</ecNumber>
    </recommendedName>
</protein>
<evidence type="ECO:0000256" key="7">
    <source>
        <dbReference type="ARBA" id="ARBA00023244"/>
    </source>
</evidence>
<organism evidence="9 10">
    <name type="scientific">Synchytrium microbalum</name>
    <dbReference type="NCBI Taxonomy" id="1806994"/>
    <lineage>
        <taxon>Eukaryota</taxon>
        <taxon>Fungi</taxon>
        <taxon>Fungi incertae sedis</taxon>
        <taxon>Chytridiomycota</taxon>
        <taxon>Chytridiomycota incertae sedis</taxon>
        <taxon>Chytridiomycetes</taxon>
        <taxon>Synchytriales</taxon>
        <taxon>Synchytriaceae</taxon>
        <taxon>Synchytrium</taxon>
    </lineage>
</organism>
<evidence type="ECO:0000256" key="4">
    <source>
        <dbReference type="ARBA" id="ARBA00012869"/>
    </source>
</evidence>
<comment type="similarity">
    <text evidence="2">Belongs to the aerobic coproporphyrinogen-III oxidase family.</text>
</comment>
<sequence length="392" mass="44108">MFASQTRISPIVARAFFSIQGTRRSLVNVTPSRVRSGASRFILFSGSLVTGVALGVGMWIQQNSVIFADAKKPQAIASSSDKPPMRKQMELFVKDLQTEIVSAIRDLDSSATYTRDAWTRTEGGEGISCVMQNGTVFEKAGVGVSIVGGTLAEGMEKSMRARKKDDLGPGPFKFFAAGISLVIHPHNPMAPTVHANYRYFELRREEDGPPVSAWFGGGCDLTPSYLFPEDAIHFHQVIKTACDKHNPTYYPRFKKWCDDYFYIPHRGERRGIGGIFFDDLESEGTPDQLFAFVKECGKSFVNQYIPIVKRRIHLPYTDAQKRWQQIRRGRYVEFNLVYDRGTKFGLATPGARIESILMSLPLTARWEYQQAPTPGSEEDKLLDVLKTPKEWL</sequence>
<evidence type="ECO:0000256" key="5">
    <source>
        <dbReference type="ARBA" id="ARBA00023002"/>
    </source>
</evidence>
<dbReference type="SUPFAM" id="SSF102886">
    <property type="entry name" value="Coproporphyrinogen III oxidase"/>
    <property type="match status" value="1"/>
</dbReference>
<dbReference type="GO" id="GO:0005737">
    <property type="term" value="C:cytoplasm"/>
    <property type="evidence" value="ECO:0007669"/>
    <property type="project" value="TreeGrafter"/>
</dbReference>
<dbReference type="UniPathway" id="UPA00251">
    <property type="reaction ID" value="UER00322"/>
</dbReference>
<dbReference type="GO" id="GO:0006782">
    <property type="term" value="P:protoporphyrinogen IX biosynthetic process"/>
    <property type="evidence" value="ECO:0007669"/>
    <property type="project" value="UniProtKB-UniPathway"/>
</dbReference>
<dbReference type="InterPro" id="IPR001260">
    <property type="entry name" value="Coprogen_oxidase_aer"/>
</dbReference>
<dbReference type="OrthoDB" id="15318at2759"/>
<dbReference type="PANTHER" id="PTHR10755:SF0">
    <property type="entry name" value="OXYGEN-DEPENDENT COPROPORPHYRINOGEN-III OXIDASE, MITOCHONDRIAL"/>
    <property type="match status" value="1"/>
</dbReference>
<dbReference type="PIRSF" id="PIRSF000166">
    <property type="entry name" value="Coproporphyri_ox"/>
    <property type="match status" value="1"/>
</dbReference>
<dbReference type="Pfam" id="PF01218">
    <property type="entry name" value="Coprogen_oxidas"/>
    <property type="match status" value="1"/>
</dbReference>
<evidence type="ECO:0000256" key="1">
    <source>
        <dbReference type="ARBA" id="ARBA00005168"/>
    </source>
</evidence>
<keyword evidence="8" id="KW-0812">Transmembrane</keyword>
<keyword evidence="7" id="KW-0627">Porphyrin biosynthesis</keyword>
<dbReference type="RefSeq" id="XP_031026597.1">
    <property type="nucleotide sequence ID" value="XM_031167570.1"/>
</dbReference>
<evidence type="ECO:0000313" key="9">
    <source>
        <dbReference type="EMBL" id="TPX36284.1"/>
    </source>
</evidence>
<dbReference type="Proteomes" id="UP000319731">
    <property type="component" value="Unassembled WGS sequence"/>
</dbReference>
<comment type="subunit">
    <text evidence="3">Homodimer.</text>
</comment>
<dbReference type="InterPro" id="IPR018375">
    <property type="entry name" value="Coprogen_oxidase_CS"/>
</dbReference>
<comment type="pathway">
    <text evidence="1">Porphyrin-containing compound metabolism; protoporphyrin-IX biosynthesis; protoporphyrinogen-IX from coproporphyrinogen-III (O2 route): step 1/1.</text>
</comment>
<evidence type="ECO:0000256" key="8">
    <source>
        <dbReference type="SAM" id="Phobius"/>
    </source>
</evidence>
<dbReference type="NCBIfam" id="NF003727">
    <property type="entry name" value="PRK05330.1"/>
    <property type="match status" value="1"/>
</dbReference>
<dbReference type="PROSITE" id="PS01021">
    <property type="entry name" value="COPROGEN_OXIDASE"/>
    <property type="match status" value="1"/>
</dbReference>
<name>A0A507CED2_9FUNG</name>
<dbReference type="GeneID" id="42002867"/>
<keyword evidence="5" id="KW-0560">Oxidoreductase</keyword>
<gene>
    <name evidence="9" type="primary">HEM13</name>
    <name evidence="9" type="ORF">SmJEL517_g01642</name>
</gene>
<keyword evidence="8" id="KW-1133">Transmembrane helix</keyword>
<keyword evidence="10" id="KW-1185">Reference proteome</keyword>
<keyword evidence="8" id="KW-0472">Membrane</keyword>
<comment type="caution">
    <text evidence="9">The sequence shown here is derived from an EMBL/GenBank/DDBJ whole genome shotgun (WGS) entry which is preliminary data.</text>
</comment>
<dbReference type="AlphaFoldDB" id="A0A507CED2"/>
<dbReference type="EC" id="1.3.3.3" evidence="4"/>
<dbReference type="GO" id="GO:0004109">
    <property type="term" value="F:coproporphyrinogen oxidase activity"/>
    <property type="evidence" value="ECO:0007669"/>
    <property type="project" value="UniProtKB-EC"/>
</dbReference>
<dbReference type="STRING" id="1806994.A0A507CED2"/>
<accession>A0A507CED2</accession>
<evidence type="ECO:0000256" key="6">
    <source>
        <dbReference type="ARBA" id="ARBA00023133"/>
    </source>
</evidence>
<keyword evidence="6" id="KW-0350">Heme biosynthesis</keyword>
<dbReference type="PRINTS" id="PR00073">
    <property type="entry name" value="COPRGNOXDASE"/>
</dbReference>
<dbReference type="FunFam" id="3.40.1500.10:FF:000002">
    <property type="entry name" value="oxygen-dependent coproporphyrinogen-III oxidase, mitochondrial"/>
    <property type="match status" value="1"/>
</dbReference>
<feature type="transmembrane region" description="Helical" evidence="8">
    <location>
        <begin position="41"/>
        <end position="60"/>
    </location>
</feature>
<reference evidence="9 10" key="1">
    <citation type="journal article" date="2019" name="Sci. Rep.">
        <title>Comparative genomics of chytrid fungi reveal insights into the obligate biotrophic and pathogenic lifestyle of Synchytrium endobioticum.</title>
        <authorList>
            <person name="van de Vossenberg B.T.L.H."/>
            <person name="Warris S."/>
            <person name="Nguyen H.D.T."/>
            <person name="van Gent-Pelzer M.P.E."/>
            <person name="Joly D.L."/>
            <person name="van de Geest H.C."/>
            <person name="Bonants P.J.M."/>
            <person name="Smith D.S."/>
            <person name="Levesque C.A."/>
            <person name="van der Lee T.A.J."/>
        </authorList>
    </citation>
    <scope>NUCLEOTIDE SEQUENCE [LARGE SCALE GENOMIC DNA]</scope>
    <source>
        <strain evidence="9 10">JEL517</strain>
    </source>
</reference>
<dbReference type="EMBL" id="QEAO01000005">
    <property type="protein sequence ID" value="TPX36284.1"/>
    <property type="molecule type" value="Genomic_DNA"/>
</dbReference>
<dbReference type="PANTHER" id="PTHR10755">
    <property type="entry name" value="COPROPORPHYRINOGEN III OXIDASE, MITOCHONDRIAL"/>
    <property type="match status" value="1"/>
</dbReference>
<dbReference type="Gene3D" id="3.40.1500.10">
    <property type="entry name" value="Coproporphyrinogen III oxidase, aerobic"/>
    <property type="match status" value="1"/>
</dbReference>
<evidence type="ECO:0000256" key="3">
    <source>
        <dbReference type="ARBA" id="ARBA00011738"/>
    </source>
</evidence>
<evidence type="ECO:0000256" key="2">
    <source>
        <dbReference type="ARBA" id="ARBA00010644"/>
    </source>
</evidence>